<dbReference type="AlphaFoldDB" id="A0A5B0NTW5"/>
<accession>A0A5B0NTW5</accession>
<sequence>MAVSSLTLANDNALSCERVRQIDRLNLQLILDLNCSQLPQNHPTLIDILDWKWVSNQLLDELNNLVHLGRGAAQWRLHVIEQEILKRQRKGERRRRSRLGGAKTGSQEARVLTASLVWKDCRRIAQLVSRLNSSLAAVGSGSSFKLRS</sequence>
<comment type="caution">
    <text evidence="1">The sequence shown here is derived from an EMBL/GenBank/DDBJ whole genome shotgun (WGS) entry which is preliminary data.</text>
</comment>
<dbReference type="OrthoDB" id="2588793at2759"/>
<name>A0A5B0NTW5_PUCGR</name>
<protein>
    <submittedName>
        <fullName evidence="1">Uncharacterized protein</fullName>
    </submittedName>
</protein>
<gene>
    <name evidence="1" type="ORF">PGT21_000976</name>
</gene>
<evidence type="ECO:0000313" key="1">
    <source>
        <dbReference type="EMBL" id="KAA1091954.1"/>
    </source>
</evidence>
<evidence type="ECO:0000313" key="2">
    <source>
        <dbReference type="Proteomes" id="UP000324748"/>
    </source>
</evidence>
<reference evidence="1 2" key="1">
    <citation type="submission" date="2019-05" db="EMBL/GenBank/DDBJ databases">
        <title>Emergence of the Ug99 lineage of the wheat stem rust pathogen through somatic hybridization.</title>
        <authorList>
            <person name="Li F."/>
            <person name="Upadhyaya N.M."/>
            <person name="Sperschneider J."/>
            <person name="Matny O."/>
            <person name="Nguyen-Phuc H."/>
            <person name="Mago R."/>
            <person name="Raley C."/>
            <person name="Miller M.E."/>
            <person name="Silverstein K.A.T."/>
            <person name="Henningsen E."/>
            <person name="Hirsch C.D."/>
            <person name="Visser B."/>
            <person name="Pretorius Z.A."/>
            <person name="Steffenson B.J."/>
            <person name="Schwessinger B."/>
            <person name="Dodds P.N."/>
            <person name="Figueroa M."/>
        </authorList>
    </citation>
    <scope>NUCLEOTIDE SEQUENCE [LARGE SCALE GENOMIC DNA]</scope>
    <source>
        <strain evidence="1">21-0</strain>
    </source>
</reference>
<dbReference type="EMBL" id="VSWC01000081">
    <property type="protein sequence ID" value="KAA1091954.1"/>
    <property type="molecule type" value="Genomic_DNA"/>
</dbReference>
<dbReference type="Proteomes" id="UP000324748">
    <property type="component" value="Unassembled WGS sequence"/>
</dbReference>
<proteinExistence type="predicted"/>
<organism evidence="1 2">
    <name type="scientific">Puccinia graminis f. sp. tritici</name>
    <dbReference type="NCBI Taxonomy" id="56615"/>
    <lineage>
        <taxon>Eukaryota</taxon>
        <taxon>Fungi</taxon>
        <taxon>Dikarya</taxon>
        <taxon>Basidiomycota</taxon>
        <taxon>Pucciniomycotina</taxon>
        <taxon>Pucciniomycetes</taxon>
        <taxon>Pucciniales</taxon>
        <taxon>Pucciniaceae</taxon>
        <taxon>Puccinia</taxon>
    </lineage>
</organism>
<keyword evidence="2" id="KW-1185">Reference proteome</keyword>